<feature type="coiled-coil region" evidence="9">
    <location>
        <begin position="96"/>
        <end position="464"/>
    </location>
</feature>
<evidence type="ECO:0000256" key="10">
    <source>
        <dbReference type="SAM" id="MobiDB-lite"/>
    </source>
</evidence>
<evidence type="ECO:0000256" key="1">
    <source>
        <dbReference type="ARBA" id="ARBA00004123"/>
    </source>
</evidence>
<keyword evidence="9" id="KW-0175">Coiled coil</keyword>
<dbReference type="PANTHER" id="PTHR23168">
    <property type="entry name" value="MITOTIC SPINDLE ASSEMBLY CHECKPOINT PROTEIN MAD1 MITOTIC ARREST DEFICIENT-LIKE PROTEIN 1"/>
    <property type="match status" value="1"/>
</dbReference>
<evidence type="ECO:0000256" key="7">
    <source>
        <dbReference type="ARBA" id="ARBA00023306"/>
    </source>
</evidence>
<dbReference type="PANTHER" id="PTHR23168:SF0">
    <property type="entry name" value="MITOTIC SPINDLE ASSEMBLY CHECKPOINT PROTEIN MAD1"/>
    <property type="match status" value="1"/>
</dbReference>
<dbReference type="GO" id="GO:0005635">
    <property type="term" value="C:nuclear envelope"/>
    <property type="evidence" value="ECO:0007669"/>
    <property type="project" value="TreeGrafter"/>
</dbReference>
<dbReference type="AlphaFoldDB" id="A0A376B3Z1"/>
<name>A0A376B3Z1_9ASCO</name>
<evidence type="ECO:0000256" key="5">
    <source>
        <dbReference type="ARBA" id="ARBA00022776"/>
    </source>
</evidence>
<keyword evidence="6" id="KW-0539">Nucleus</keyword>
<proteinExistence type="inferred from homology"/>
<dbReference type="GO" id="GO:0000776">
    <property type="term" value="C:kinetochore"/>
    <property type="evidence" value="ECO:0007669"/>
    <property type="project" value="TreeGrafter"/>
</dbReference>
<evidence type="ECO:0000313" key="11">
    <source>
        <dbReference type="EMBL" id="SSD59332.1"/>
    </source>
</evidence>
<dbReference type="GO" id="GO:0051315">
    <property type="term" value="P:attachment of mitotic spindle microtubules to kinetochore"/>
    <property type="evidence" value="ECO:0007669"/>
    <property type="project" value="TreeGrafter"/>
</dbReference>
<dbReference type="Gene3D" id="6.10.250.90">
    <property type="match status" value="1"/>
</dbReference>
<sequence length="708" mass="81925">MTDSNNDDGGSSPFLEEPALNIDNGSENDNQHIFLKHSDITTMPTAINNKTSSNDSTATIIMEKNELHRKLMSLNYTYNTLKNDCEIKELYLTTQLENMTKKYNEKLEEVDKYLNECSNLLKENENLGNNLQKITDEKQALENKNTTVTSDVHDLKGEILQLKGKIHDLNIGKQELNGQLNNLKLELDTSKDLNNRYGQDLNTKSLELKKNLNKINELESHILELEMNKNIDNTAANIQNYNEQDISLLRREITNHVSYIQELESTNLKQATELKHLKQKNENIDFLNVENSNLRTKLDKIDKDLKPQLETLELENIKLKEQLLNLDKDSASTATVTKTLMMEKTLLINENTNLKLKCDNLETKVHDLDIQNKELLGINEKYEQTVINLKKINNELEQQKSLSFEECDLLKKQIQDLEQMLNSNSDNKLLESTSSNSNEWNSVIDQYKTQTENLTNELKKLNELSSAGSKKRKLTPETMLEDKDKFAKIQFEKLELEREITTLKSENMVLKDNLSKLSNLKEQKIRILQLRDNPLSKNQFIKKTELTLLKQENEELLGKLPISEKIPRSVYERLVFEKQQLENTTFQKNKQMLRLKQMFNSKSLEFIDTVNTILGFKIEFIAGNKVKLISCYEPSKALVMDLVNNTLKSSLSKSINSWDDLLNYWVNEKSQIPCLLASVQLKLYEQKYNQKGQLYNKISDADQNSDVI</sequence>
<evidence type="ECO:0000256" key="8">
    <source>
        <dbReference type="ARBA" id="ARBA00032890"/>
    </source>
</evidence>
<accession>A0A376B3Z1</accession>
<protein>
    <recommendedName>
        <fullName evidence="3">Spindle assembly checkpoint component MAD1</fullName>
    </recommendedName>
    <alternativeName>
        <fullName evidence="8">Mitotic arrest deficient protein 1</fullName>
    </alternativeName>
</protein>
<evidence type="ECO:0000256" key="9">
    <source>
        <dbReference type="SAM" id="Coils"/>
    </source>
</evidence>
<organism evidence="11 12">
    <name type="scientific">Saccharomycodes ludwigii</name>
    <dbReference type="NCBI Taxonomy" id="36035"/>
    <lineage>
        <taxon>Eukaryota</taxon>
        <taxon>Fungi</taxon>
        <taxon>Dikarya</taxon>
        <taxon>Ascomycota</taxon>
        <taxon>Saccharomycotina</taxon>
        <taxon>Saccharomycetes</taxon>
        <taxon>Saccharomycodales</taxon>
        <taxon>Saccharomycodaceae</taxon>
        <taxon>Saccharomycodes</taxon>
    </lineage>
</organism>
<dbReference type="VEuPathDB" id="FungiDB:SCODWIG_01093"/>
<comment type="similarity">
    <text evidence="2">Belongs to the MAD1 family.</text>
</comment>
<dbReference type="GO" id="GO:0051301">
    <property type="term" value="P:cell division"/>
    <property type="evidence" value="ECO:0007669"/>
    <property type="project" value="UniProtKB-KW"/>
</dbReference>
<dbReference type="GO" id="GO:0072686">
    <property type="term" value="C:mitotic spindle"/>
    <property type="evidence" value="ECO:0007669"/>
    <property type="project" value="TreeGrafter"/>
</dbReference>
<evidence type="ECO:0000313" key="12">
    <source>
        <dbReference type="Proteomes" id="UP000262825"/>
    </source>
</evidence>
<keyword evidence="12" id="KW-1185">Reference proteome</keyword>
<dbReference type="Proteomes" id="UP000262825">
    <property type="component" value="Unassembled WGS sequence"/>
</dbReference>
<dbReference type="EMBL" id="UFAJ01000126">
    <property type="protein sequence ID" value="SSD59332.1"/>
    <property type="molecule type" value="Genomic_DNA"/>
</dbReference>
<dbReference type="GO" id="GO:0007094">
    <property type="term" value="P:mitotic spindle assembly checkpoint signaling"/>
    <property type="evidence" value="ECO:0007669"/>
    <property type="project" value="InterPro"/>
</dbReference>
<evidence type="ECO:0000256" key="2">
    <source>
        <dbReference type="ARBA" id="ARBA00008029"/>
    </source>
</evidence>
<feature type="region of interest" description="Disordered" evidence="10">
    <location>
        <begin position="1"/>
        <end position="28"/>
    </location>
</feature>
<keyword evidence="5" id="KW-0498">Mitosis</keyword>
<keyword evidence="7" id="KW-0131">Cell cycle</keyword>
<evidence type="ECO:0000256" key="6">
    <source>
        <dbReference type="ARBA" id="ARBA00023242"/>
    </source>
</evidence>
<dbReference type="InterPro" id="IPR008672">
    <property type="entry name" value="Mad1"/>
</dbReference>
<evidence type="ECO:0000256" key="3">
    <source>
        <dbReference type="ARBA" id="ARBA00022019"/>
    </source>
</evidence>
<dbReference type="Gene3D" id="3.30.457.60">
    <property type="match status" value="1"/>
</dbReference>
<keyword evidence="4" id="KW-0132">Cell division</keyword>
<gene>
    <name evidence="11" type="ORF">SCODWIG_01093</name>
</gene>
<evidence type="ECO:0000256" key="4">
    <source>
        <dbReference type="ARBA" id="ARBA00022618"/>
    </source>
</evidence>
<reference evidence="12" key="1">
    <citation type="submission" date="2018-06" db="EMBL/GenBank/DDBJ databases">
        <authorList>
            <person name="Guldener U."/>
        </authorList>
    </citation>
    <scope>NUCLEOTIDE SEQUENCE [LARGE SCALE GENOMIC DNA]</scope>
    <source>
        <strain evidence="12">UTAD17</strain>
    </source>
</reference>
<dbReference type="Pfam" id="PF05557">
    <property type="entry name" value="MAD"/>
    <property type="match status" value="1"/>
</dbReference>
<comment type="subcellular location">
    <subcellularLocation>
        <location evidence="1">Nucleus</location>
    </subcellularLocation>
</comment>